<dbReference type="AlphaFoldDB" id="A0A9I9EKF6"/>
<dbReference type="InterPro" id="IPR000640">
    <property type="entry name" value="EFG_V-like"/>
</dbReference>
<reference evidence="2" key="1">
    <citation type="submission" date="2023-03" db="UniProtKB">
        <authorList>
            <consortium name="EnsemblPlants"/>
        </authorList>
    </citation>
    <scope>IDENTIFICATION</scope>
</reference>
<dbReference type="Gramene" id="MELO3C034978.2.1">
    <property type="protein sequence ID" value="MELO3C034978.2.1"/>
    <property type="gene ID" value="MELO3C034978.2"/>
</dbReference>
<dbReference type="SUPFAM" id="SSF54980">
    <property type="entry name" value="EF-G C-terminal domain-like"/>
    <property type="match status" value="1"/>
</dbReference>
<dbReference type="Gene3D" id="3.30.70.240">
    <property type="match status" value="1"/>
</dbReference>
<proteinExistence type="predicted"/>
<dbReference type="EnsemblPlants" id="MELO3C034978.2.1">
    <property type="protein sequence ID" value="MELO3C034978.2.1"/>
    <property type="gene ID" value="MELO3C034978.2"/>
</dbReference>
<name>A0A9I9EKF6_CUCME</name>
<dbReference type="InterPro" id="IPR035647">
    <property type="entry name" value="EFG_III/V"/>
</dbReference>
<sequence length="344" mass="39041">MFKVELEVLKREITYVMLHIRPFYGAHSSSPINANAESRPFLSYQLLLPLLSFSESFHVMYSMVFCTLGWVKVSFYPRDYILLLKSEFHLTAYVSSYPPGLTSEIGDLRIITFELKFIPINTSGGPRFVIIRRFGVSEGLKEVPINLEVRRRIAFFTNSLFMDMPHAPREQEAALRSILDVVMQFQDALTLGRMIAHLCNSMFKTENSTKLEPIEEVTIKVNEEHVGLVIEALSHRRAKVTRWVQFEAALAELDCGLVGCRSVFSSDTCGTGFMHLAFLSPFSSDVGMYSSFSYGGDYITHGSNTRHGFSFSFGCVVNFLVFDRWVKTKMELISYLALASEIFG</sequence>
<evidence type="ECO:0000313" key="2">
    <source>
        <dbReference type="EnsemblPlants" id="MELO3C034978.2.1"/>
    </source>
</evidence>
<feature type="domain" description="Elongation factor EFG" evidence="1">
    <location>
        <begin position="210"/>
        <end position="278"/>
    </location>
</feature>
<accession>A0A9I9EKF6</accession>
<evidence type="ECO:0000259" key="1">
    <source>
        <dbReference type="Pfam" id="PF00679"/>
    </source>
</evidence>
<organism evidence="2">
    <name type="scientific">Cucumis melo</name>
    <name type="common">Muskmelon</name>
    <dbReference type="NCBI Taxonomy" id="3656"/>
    <lineage>
        <taxon>Eukaryota</taxon>
        <taxon>Viridiplantae</taxon>
        <taxon>Streptophyta</taxon>
        <taxon>Embryophyta</taxon>
        <taxon>Tracheophyta</taxon>
        <taxon>Spermatophyta</taxon>
        <taxon>Magnoliopsida</taxon>
        <taxon>eudicotyledons</taxon>
        <taxon>Gunneridae</taxon>
        <taxon>Pentapetalae</taxon>
        <taxon>rosids</taxon>
        <taxon>fabids</taxon>
        <taxon>Cucurbitales</taxon>
        <taxon>Cucurbitaceae</taxon>
        <taxon>Benincaseae</taxon>
        <taxon>Cucumis</taxon>
    </lineage>
</organism>
<protein>
    <recommendedName>
        <fullName evidence="1">Elongation factor EFG domain-containing protein</fullName>
    </recommendedName>
</protein>
<dbReference type="Pfam" id="PF00679">
    <property type="entry name" value="EFG_C"/>
    <property type="match status" value="1"/>
</dbReference>